<evidence type="ECO:0000256" key="1">
    <source>
        <dbReference type="ARBA" id="ARBA00009861"/>
    </source>
</evidence>
<name>A0AA88QYH2_9ASTE</name>
<dbReference type="PANTHER" id="PTHR31623:SF124">
    <property type="entry name" value="VINORINE SYNTHASE-RELATED"/>
    <property type="match status" value="1"/>
</dbReference>
<dbReference type="InterPro" id="IPR023213">
    <property type="entry name" value="CAT-like_dom_sf"/>
</dbReference>
<gene>
    <name evidence="4" type="ORF">RJ640_018484</name>
</gene>
<dbReference type="Pfam" id="PF02458">
    <property type="entry name" value="Transferase"/>
    <property type="match status" value="1"/>
</dbReference>
<dbReference type="Proteomes" id="UP001187471">
    <property type="component" value="Unassembled WGS sequence"/>
</dbReference>
<keyword evidence="3" id="KW-0012">Acyltransferase</keyword>
<sequence length="607" mass="66735">MKVQILSKKFVKPSTPTPPSLRNYKISFTDELAPTINVPLILYYPASNGNTATASLVSDSSQLEKSLEHILTQFYPLAGRYIKQSRLIDCNDQGVEYVVAKVNVKLHDLLGQGVEAEELNQLIPCEIGAADEVSDPLLAIQVNIFECGGLTIGGCCSHRIGDGSTIATFIYGWAIASQGKSTDGICPSLDAASFFPGRGLDKLALNLPRSMKDAEFKSVTKMFAFNKKAISTLRAMYHGPRVSSLQLVNAILWKALIGVDRAKHGRSRASFLIQPVNLRGKTNPPLPQQTFGNLWGLATTQVKSGVDMAFQDYVDLLGGSIRKYVKDCGNVLSNGEDGYQVVINPFMKSNKTISDPEVNFCLLTSWCKFPFYEADFGLGKPIWASVVNMPLKNVVILMDDKKGEEIEAWVHLDAADMPIFEQDSDITAFATHSVQRHELEKKSALPSLPNIEVEHVVTCDYLRHQSNGGRIKETANRYQSYRDFVECGDVESPDTLEGAIVIDGDFGAFASENGSAVVGRWAVVGDLWIVVGDLWMVVDGLWVVVDGRWVVSVWWFDGMRLLDDGRRSLGGCRRSLGGWSLYGGSMGCDLWMVVGGLWVVIGGRWVV</sequence>
<reference evidence="4" key="1">
    <citation type="submission" date="2022-12" db="EMBL/GenBank/DDBJ databases">
        <title>Draft genome assemblies for two species of Escallonia (Escalloniales).</title>
        <authorList>
            <person name="Chanderbali A."/>
            <person name="Dervinis C."/>
            <person name="Anghel I."/>
            <person name="Soltis D."/>
            <person name="Soltis P."/>
            <person name="Zapata F."/>
        </authorList>
    </citation>
    <scope>NUCLEOTIDE SEQUENCE</scope>
    <source>
        <strain evidence="4">UCBG92.1500</strain>
        <tissue evidence="4">Leaf</tissue>
    </source>
</reference>
<protein>
    <submittedName>
        <fullName evidence="4">Uncharacterized protein</fullName>
    </submittedName>
</protein>
<evidence type="ECO:0000313" key="5">
    <source>
        <dbReference type="Proteomes" id="UP001187471"/>
    </source>
</evidence>
<dbReference type="GO" id="GO:0016746">
    <property type="term" value="F:acyltransferase activity"/>
    <property type="evidence" value="ECO:0007669"/>
    <property type="project" value="UniProtKB-KW"/>
</dbReference>
<evidence type="ECO:0000313" key="4">
    <source>
        <dbReference type="EMBL" id="KAK2971795.1"/>
    </source>
</evidence>
<organism evidence="4 5">
    <name type="scientific">Escallonia rubra</name>
    <dbReference type="NCBI Taxonomy" id="112253"/>
    <lineage>
        <taxon>Eukaryota</taxon>
        <taxon>Viridiplantae</taxon>
        <taxon>Streptophyta</taxon>
        <taxon>Embryophyta</taxon>
        <taxon>Tracheophyta</taxon>
        <taxon>Spermatophyta</taxon>
        <taxon>Magnoliopsida</taxon>
        <taxon>eudicotyledons</taxon>
        <taxon>Gunneridae</taxon>
        <taxon>Pentapetalae</taxon>
        <taxon>asterids</taxon>
        <taxon>campanulids</taxon>
        <taxon>Escalloniales</taxon>
        <taxon>Escalloniaceae</taxon>
        <taxon>Escallonia</taxon>
    </lineage>
</organism>
<dbReference type="PANTHER" id="PTHR31623">
    <property type="entry name" value="F21J9.9"/>
    <property type="match status" value="1"/>
</dbReference>
<dbReference type="EMBL" id="JAVXUO010002557">
    <property type="protein sequence ID" value="KAK2971795.1"/>
    <property type="molecule type" value="Genomic_DNA"/>
</dbReference>
<comment type="caution">
    <text evidence="4">The sequence shown here is derived from an EMBL/GenBank/DDBJ whole genome shotgun (WGS) entry which is preliminary data.</text>
</comment>
<keyword evidence="5" id="KW-1185">Reference proteome</keyword>
<evidence type="ECO:0000256" key="2">
    <source>
        <dbReference type="ARBA" id="ARBA00022679"/>
    </source>
</evidence>
<accession>A0AA88QYH2</accession>
<dbReference type="Gene3D" id="3.30.559.10">
    <property type="entry name" value="Chloramphenicol acetyltransferase-like domain"/>
    <property type="match status" value="2"/>
</dbReference>
<keyword evidence="2" id="KW-0808">Transferase</keyword>
<proteinExistence type="inferred from homology"/>
<evidence type="ECO:0000256" key="3">
    <source>
        <dbReference type="ARBA" id="ARBA00023315"/>
    </source>
</evidence>
<comment type="similarity">
    <text evidence="1">Belongs to the plant acyltransferase family.</text>
</comment>
<dbReference type="AlphaFoldDB" id="A0AA88QYH2"/>